<dbReference type="AlphaFoldDB" id="A0A099T007"/>
<protein>
    <submittedName>
        <fullName evidence="1">Uncharacterized protein</fullName>
    </submittedName>
</protein>
<comment type="caution">
    <text evidence="1">The sequence shown here is derived from an EMBL/GenBank/DDBJ whole genome shotgun (WGS) entry which is preliminary data.</text>
</comment>
<dbReference type="EMBL" id="JRHO01000014">
    <property type="protein sequence ID" value="KGK98477.1"/>
    <property type="molecule type" value="Genomic_DNA"/>
</dbReference>
<accession>A0A099T007</accession>
<sequence length="106" mass="12939">MTTEEYVDSILRSRTETMTFEEFEDWLFKDFECQISTCSNKVLDTYVHLVDQLRLIEEYKLYGKEDINKLQERLNILRNRFDDECVCFKFGKKERKQAYIESLKKK</sequence>
<evidence type="ECO:0000313" key="2">
    <source>
        <dbReference type="Proteomes" id="UP000029859"/>
    </source>
</evidence>
<dbReference type="RefSeq" id="WP_048195988.1">
    <property type="nucleotide sequence ID" value="NZ_CAAGSM010000004.1"/>
</dbReference>
<dbReference type="Proteomes" id="UP000029859">
    <property type="component" value="Unassembled WGS sequence"/>
</dbReference>
<gene>
    <name evidence="1" type="ORF">LI82_12335</name>
</gene>
<evidence type="ECO:0000313" key="1">
    <source>
        <dbReference type="EMBL" id="KGK98477.1"/>
    </source>
</evidence>
<name>A0A099T007_METMT</name>
<proteinExistence type="predicted"/>
<reference evidence="1 2" key="1">
    <citation type="submission" date="2014-09" db="EMBL/GenBank/DDBJ databases">
        <title>Draft genome sequence of an obligately methylotrophic methanogen, Methanococcoides methylutens, isolated from marine sediment.</title>
        <authorList>
            <person name="Guan Y."/>
            <person name="Ngugi D.K."/>
            <person name="Blom J."/>
            <person name="Ali S."/>
            <person name="Ferry J.G."/>
            <person name="Stingl U."/>
        </authorList>
    </citation>
    <scope>NUCLEOTIDE SEQUENCE [LARGE SCALE GENOMIC DNA]</scope>
    <source>
        <strain evidence="1 2">DSM 2657</strain>
    </source>
</reference>
<keyword evidence="2" id="KW-1185">Reference proteome</keyword>
<organism evidence="1 2">
    <name type="scientific">Methanococcoides methylutens</name>
    <dbReference type="NCBI Taxonomy" id="2226"/>
    <lineage>
        <taxon>Archaea</taxon>
        <taxon>Methanobacteriati</taxon>
        <taxon>Methanobacteriota</taxon>
        <taxon>Stenosarchaea group</taxon>
        <taxon>Methanomicrobia</taxon>
        <taxon>Methanosarcinales</taxon>
        <taxon>Methanosarcinaceae</taxon>
        <taxon>Methanococcoides</taxon>
    </lineage>
</organism>